<dbReference type="EMBL" id="JQBS01000032">
    <property type="protein sequence ID" value="KRN56394.1"/>
    <property type="molecule type" value="Genomic_DNA"/>
</dbReference>
<dbReference type="Pfam" id="PF01575">
    <property type="entry name" value="MaoC_dehydratas"/>
    <property type="match status" value="1"/>
</dbReference>
<dbReference type="PATRIC" id="fig|1449336.4.peg.1540"/>
<comment type="caution">
    <text evidence="2">The sequence shown here is derived from an EMBL/GenBank/DDBJ whole genome shotgun (WGS) entry which is preliminary data.</text>
</comment>
<accession>A0A0R2I3K6</accession>
<evidence type="ECO:0000259" key="1">
    <source>
        <dbReference type="Pfam" id="PF01575"/>
    </source>
</evidence>
<dbReference type="Gene3D" id="3.10.129.10">
    <property type="entry name" value="Hotdog Thioesterase"/>
    <property type="match status" value="1"/>
</dbReference>
<dbReference type="PANTHER" id="PTHR43664">
    <property type="entry name" value="MONOAMINE OXIDASE-RELATED"/>
    <property type="match status" value="1"/>
</dbReference>
<dbReference type="InterPro" id="IPR029069">
    <property type="entry name" value="HotDog_dom_sf"/>
</dbReference>
<feature type="domain" description="MaoC-like" evidence="1">
    <location>
        <begin position="21"/>
        <end position="121"/>
    </location>
</feature>
<evidence type="ECO:0000313" key="2">
    <source>
        <dbReference type="EMBL" id="KRN56394.1"/>
    </source>
</evidence>
<keyword evidence="3" id="KW-1185">Reference proteome</keyword>
<reference evidence="2 3" key="1">
    <citation type="journal article" date="2015" name="Genome Announc.">
        <title>Expanding the biotechnology potential of lactobacilli through comparative genomics of 213 strains and associated genera.</title>
        <authorList>
            <person name="Sun Z."/>
            <person name="Harris H.M."/>
            <person name="McCann A."/>
            <person name="Guo C."/>
            <person name="Argimon S."/>
            <person name="Zhang W."/>
            <person name="Yang X."/>
            <person name="Jeffery I.B."/>
            <person name="Cooney J.C."/>
            <person name="Kagawa T.F."/>
            <person name="Liu W."/>
            <person name="Song Y."/>
            <person name="Salvetti E."/>
            <person name="Wrobel A."/>
            <person name="Rasinkangas P."/>
            <person name="Parkhill J."/>
            <person name="Rea M.C."/>
            <person name="O'Sullivan O."/>
            <person name="Ritari J."/>
            <person name="Douillard F.P."/>
            <person name="Paul Ross R."/>
            <person name="Yang R."/>
            <person name="Briner A.E."/>
            <person name="Felis G.E."/>
            <person name="de Vos W.M."/>
            <person name="Barrangou R."/>
            <person name="Klaenhammer T.R."/>
            <person name="Caufield P.W."/>
            <person name="Cui Y."/>
            <person name="Zhang H."/>
            <person name="O'Toole P.W."/>
        </authorList>
    </citation>
    <scope>NUCLEOTIDE SEQUENCE [LARGE SCALE GENOMIC DNA]</scope>
    <source>
        <strain evidence="2 3">DSM 20623</strain>
    </source>
</reference>
<dbReference type="Proteomes" id="UP000051658">
    <property type="component" value="Unassembled WGS sequence"/>
</dbReference>
<evidence type="ECO:0000313" key="3">
    <source>
        <dbReference type="Proteomes" id="UP000051658"/>
    </source>
</evidence>
<dbReference type="AlphaFoldDB" id="A0A0R2I3K6"/>
<protein>
    <submittedName>
        <fullName evidence="2">Dehydratase</fullName>
    </submittedName>
</protein>
<dbReference type="PANTHER" id="PTHR43664:SF1">
    <property type="entry name" value="BETA-METHYLMALYL-COA DEHYDRATASE"/>
    <property type="match status" value="1"/>
</dbReference>
<dbReference type="InterPro" id="IPR052342">
    <property type="entry name" value="MCH/BMMD"/>
</dbReference>
<dbReference type="GeneID" id="89588541"/>
<dbReference type="InterPro" id="IPR002539">
    <property type="entry name" value="MaoC-like_dom"/>
</dbReference>
<sequence>MMKPRKMGKLITKIQEGDQLSVTESIEDKDILLYLGLTNDANPLFIQHDYTNQTEYEKPLVPVIMLIGIMTSTISKHLPGPGSNVVNVSVNCVNPVYHYETVTFEFEVIRVDLMKEVVTISVEAKNMEGERVIDASFIVEPPRLIPQIEEALH</sequence>
<dbReference type="SUPFAM" id="SSF54637">
    <property type="entry name" value="Thioesterase/thiol ester dehydrase-isomerase"/>
    <property type="match status" value="1"/>
</dbReference>
<gene>
    <name evidence="2" type="ORF">IV74_GL001508</name>
</gene>
<proteinExistence type="predicted"/>
<name>A0A0R2I3K6_CARDV</name>
<dbReference type="RefSeq" id="WP_034570521.1">
    <property type="nucleotide sequence ID" value="NZ_JQBS01000032.1"/>
</dbReference>
<dbReference type="eggNOG" id="COG2030">
    <property type="taxonomic scope" value="Bacteria"/>
</dbReference>
<organism evidence="2 3">
    <name type="scientific">Carnobacterium divergens DSM 20623</name>
    <dbReference type="NCBI Taxonomy" id="1449336"/>
    <lineage>
        <taxon>Bacteria</taxon>
        <taxon>Bacillati</taxon>
        <taxon>Bacillota</taxon>
        <taxon>Bacilli</taxon>
        <taxon>Lactobacillales</taxon>
        <taxon>Carnobacteriaceae</taxon>
        <taxon>Carnobacterium</taxon>
    </lineage>
</organism>